<dbReference type="Gene3D" id="3.40.30.10">
    <property type="entry name" value="Glutaredoxin"/>
    <property type="match status" value="1"/>
</dbReference>
<protein>
    <submittedName>
        <fullName evidence="2">Glutathione S-transferase domain protein</fullName>
    </submittedName>
</protein>
<dbReference type="SUPFAM" id="SSF47616">
    <property type="entry name" value="GST C-terminal domain-like"/>
    <property type="match status" value="1"/>
</dbReference>
<dbReference type="SUPFAM" id="SSF52833">
    <property type="entry name" value="Thioredoxin-like"/>
    <property type="match status" value="1"/>
</dbReference>
<dbReference type="CDD" id="cd03196">
    <property type="entry name" value="GST_C_5"/>
    <property type="match status" value="1"/>
</dbReference>
<dbReference type="SFLD" id="SFLDS00019">
    <property type="entry name" value="Glutathione_Transferase_(cytos"/>
    <property type="match status" value="1"/>
</dbReference>
<dbReference type="InterPro" id="IPR004045">
    <property type="entry name" value="Glutathione_S-Trfase_N"/>
</dbReference>
<organism evidence="2 3">
    <name type="scientific">Vibrio variabilis</name>
    <dbReference type="NCBI Taxonomy" id="990271"/>
    <lineage>
        <taxon>Bacteria</taxon>
        <taxon>Pseudomonadati</taxon>
        <taxon>Pseudomonadota</taxon>
        <taxon>Gammaproteobacteria</taxon>
        <taxon>Vibrionales</taxon>
        <taxon>Vibrionaceae</taxon>
        <taxon>Vibrio</taxon>
    </lineage>
</organism>
<dbReference type="PANTHER" id="PTHR43968:SF6">
    <property type="entry name" value="GLUTATHIONE S-TRANSFERASE OMEGA"/>
    <property type="match status" value="1"/>
</dbReference>
<dbReference type="PANTHER" id="PTHR43968">
    <property type="match status" value="1"/>
</dbReference>
<name>A0ABQ0JLV0_9VIBR</name>
<sequence>MDSEIRPILYSLHNCPFAIRARLAIVKAQLQVRIRAIKLDNKPVEMLEVSPKGTVPVLTFEDNTPAIEQSLDIMVWALRQSDPNNLLYSEDSYALERMLSTIENFEHDFDPALNAFGCAKRYQEANMLSLRKDCEVQLALLESRLSQHSFLFGEKESLVDIALVPFLRKFARIDKQWFRDAPYPKLRTWLNNYLQSPMFSKVMEKQELWLDHREDVIFGRYSYKK</sequence>
<feature type="domain" description="GST C-terminal" evidence="1">
    <location>
        <begin position="91"/>
        <end position="218"/>
    </location>
</feature>
<dbReference type="InterPro" id="IPR050983">
    <property type="entry name" value="GST_Omega/HSP26"/>
</dbReference>
<proteinExistence type="predicted"/>
<dbReference type="PROSITE" id="PS50405">
    <property type="entry name" value="GST_CTER"/>
    <property type="match status" value="1"/>
</dbReference>
<dbReference type="EMBL" id="BBMS01000072">
    <property type="protein sequence ID" value="GAL29732.1"/>
    <property type="molecule type" value="Genomic_DNA"/>
</dbReference>
<dbReference type="InterPro" id="IPR036249">
    <property type="entry name" value="Thioredoxin-like_sf"/>
</dbReference>
<dbReference type="Gene3D" id="1.20.1050.10">
    <property type="match status" value="1"/>
</dbReference>
<keyword evidence="3" id="KW-1185">Reference proteome</keyword>
<dbReference type="Pfam" id="PF13417">
    <property type="entry name" value="GST_N_3"/>
    <property type="match status" value="1"/>
</dbReference>
<dbReference type="Proteomes" id="UP000029223">
    <property type="component" value="Unassembled WGS sequence"/>
</dbReference>
<evidence type="ECO:0000313" key="2">
    <source>
        <dbReference type="EMBL" id="GAL29732.1"/>
    </source>
</evidence>
<reference evidence="3" key="1">
    <citation type="submission" date="2014-09" db="EMBL/GenBank/DDBJ databases">
        <title>Vibrio variabilis JCM 19239. (C206) whole genome shotgun sequence.</title>
        <authorList>
            <person name="Sawabe T."/>
            <person name="Meirelles P."/>
            <person name="Nakanishi M."/>
            <person name="Sayaka M."/>
            <person name="Hattori M."/>
            <person name="Ohkuma M."/>
        </authorList>
    </citation>
    <scope>NUCLEOTIDE SEQUENCE [LARGE SCALE GENOMIC DNA]</scope>
    <source>
        <strain evidence="3">JCM 19239</strain>
    </source>
</reference>
<evidence type="ECO:0000313" key="3">
    <source>
        <dbReference type="Proteomes" id="UP000029223"/>
    </source>
</evidence>
<accession>A0ABQ0JLV0</accession>
<dbReference type="InterPro" id="IPR040079">
    <property type="entry name" value="Glutathione_S-Trfase"/>
</dbReference>
<dbReference type="InterPro" id="IPR010987">
    <property type="entry name" value="Glutathione-S-Trfase_C-like"/>
</dbReference>
<evidence type="ECO:0000259" key="1">
    <source>
        <dbReference type="PROSITE" id="PS50405"/>
    </source>
</evidence>
<dbReference type="InterPro" id="IPR036282">
    <property type="entry name" value="Glutathione-S-Trfase_C_sf"/>
</dbReference>
<gene>
    <name evidence="2" type="ORF">JCM19239_6940</name>
</gene>
<comment type="caution">
    <text evidence="2">The sequence shown here is derived from an EMBL/GenBank/DDBJ whole genome shotgun (WGS) entry which is preliminary data.</text>
</comment>
<dbReference type="Pfam" id="PF13410">
    <property type="entry name" value="GST_C_2"/>
    <property type="match status" value="1"/>
</dbReference>